<dbReference type="InterPro" id="IPR011991">
    <property type="entry name" value="ArsR-like_HTH"/>
</dbReference>
<keyword evidence="1" id="KW-0805">Transcription regulation</keyword>
<dbReference type="Gene3D" id="1.10.10.10">
    <property type="entry name" value="Winged helix-like DNA-binding domain superfamily/Winged helix DNA-binding domain"/>
    <property type="match status" value="1"/>
</dbReference>
<comment type="caution">
    <text evidence="5">The sequence shown here is derived from an EMBL/GenBank/DDBJ whole genome shotgun (WGS) entry which is preliminary data.</text>
</comment>
<dbReference type="PRINTS" id="PR00598">
    <property type="entry name" value="HTHMARR"/>
</dbReference>
<dbReference type="InterPro" id="IPR000835">
    <property type="entry name" value="HTH_MarR-typ"/>
</dbReference>
<proteinExistence type="predicted"/>
<dbReference type="RefSeq" id="WP_182534828.1">
    <property type="nucleotide sequence ID" value="NZ_JACJIP010000006.1"/>
</dbReference>
<dbReference type="SMART" id="SM00347">
    <property type="entry name" value="HTH_MARR"/>
    <property type="match status" value="1"/>
</dbReference>
<dbReference type="InterPro" id="IPR036388">
    <property type="entry name" value="WH-like_DNA-bd_sf"/>
</dbReference>
<evidence type="ECO:0000256" key="1">
    <source>
        <dbReference type="ARBA" id="ARBA00023015"/>
    </source>
</evidence>
<evidence type="ECO:0000313" key="6">
    <source>
        <dbReference type="Proteomes" id="UP000567067"/>
    </source>
</evidence>
<dbReference type="InterPro" id="IPR036390">
    <property type="entry name" value="WH_DNA-bd_sf"/>
</dbReference>
<dbReference type="Proteomes" id="UP000567067">
    <property type="component" value="Unassembled WGS sequence"/>
</dbReference>
<evidence type="ECO:0000313" key="5">
    <source>
        <dbReference type="EMBL" id="MBA9084851.1"/>
    </source>
</evidence>
<dbReference type="CDD" id="cd00090">
    <property type="entry name" value="HTH_ARSR"/>
    <property type="match status" value="1"/>
</dbReference>
<evidence type="ECO:0000259" key="4">
    <source>
        <dbReference type="PROSITE" id="PS50995"/>
    </source>
</evidence>
<dbReference type="PANTHER" id="PTHR42756">
    <property type="entry name" value="TRANSCRIPTIONAL REGULATOR, MARR"/>
    <property type="match status" value="1"/>
</dbReference>
<protein>
    <submittedName>
        <fullName evidence="5">DNA-binding MarR family transcriptional regulator</fullName>
    </submittedName>
</protein>
<dbReference type="SUPFAM" id="SSF46785">
    <property type="entry name" value="Winged helix' DNA-binding domain"/>
    <property type="match status" value="1"/>
</dbReference>
<accession>A0A7W3SRG5</accession>
<feature type="domain" description="HTH marR-type" evidence="4">
    <location>
        <begin position="31"/>
        <end position="163"/>
    </location>
</feature>
<evidence type="ECO:0000256" key="2">
    <source>
        <dbReference type="ARBA" id="ARBA00023125"/>
    </source>
</evidence>
<dbReference type="GO" id="GO:0003677">
    <property type="term" value="F:DNA binding"/>
    <property type="evidence" value="ECO:0007669"/>
    <property type="project" value="UniProtKB-KW"/>
</dbReference>
<dbReference type="Pfam" id="PF12802">
    <property type="entry name" value="MarR_2"/>
    <property type="match status" value="1"/>
</dbReference>
<keyword evidence="3" id="KW-0804">Transcription</keyword>
<name>A0A7W3SRG5_9BACL</name>
<organism evidence="5 6">
    <name type="scientific">Fontibacillus solani</name>
    <dbReference type="NCBI Taxonomy" id="1572857"/>
    <lineage>
        <taxon>Bacteria</taxon>
        <taxon>Bacillati</taxon>
        <taxon>Bacillota</taxon>
        <taxon>Bacilli</taxon>
        <taxon>Bacillales</taxon>
        <taxon>Paenibacillaceae</taxon>
        <taxon>Fontibacillus</taxon>
    </lineage>
</organism>
<evidence type="ECO:0000256" key="3">
    <source>
        <dbReference type="ARBA" id="ARBA00023163"/>
    </source>
</evidence>
<dbReference type="PROSITE" id="PS50995">
    <property type="entry name" value="HTH_MARR_2"/>
    <property type="match status" value="1"/>
</dbReference>
<reference evidence="5 6" key="1">
    <citation type="submission" date="2020-08" db="EMBL/GenBank/DDBJ databases">
        <title>Genomic Encyclopedia of Type Strains, Phase III (KMG-III): the genomes of soil and plant-associated and newly described type strains.</title>
        <authorList>
            <person name="Whitman W."/>
        </authorList>
    </citation>
    <scope>NUCLEOTIDE SEQUENCE [LARGE SCALE GENOMIC DNA]</scope>
    <source>
        <strain evidence="5 6">CECT 8693</strain>
    </source>
</reference>
<keyword evidence="6" id="KW-1185">Reference proteome</keyword>
<sequence>MSEENHEIIANEVDIEEGEPTITGSGARQDERLGVLIWFRISRIFNQSLRASNQHLKQWDLSAAQFDVLVQIGAHKRLTQQELADKLFVTKGNITQLLVKMEDLGLIKREQEWKKKWLSLTEQGWELYNDVVPKQETFQASHFAGLNREEKQQLLGLLRKIQKNNVED</sequence>
<dbReference type="GO" id="GO:0003700">
    <property type="term" value="F:DNA-binding transcription factor activity"/>
    <property type="evidence" value="ECO:0007669"/>
    <property type="project" value="InterPro"/>
</dbReference>
<dbReference type="EMBL" id="JACJIP010000006">
    <property type="protein sequence ID" value="MBA9084851.1"/>
    <property type="molecule type" value="Genomic_DNA"/>
</dbReference>
<keyword evidence="2 5" id="KW-0238">DNA-binding</keyword>
<gene>
    <name evidence="5" type="ORF">FHR92_001312</name>
</gene>
<dbReference type="AlphaFoldDB" id="A0A7W3SRG5"/>
<dbReference type="PANTHER" id="PTHR42756:SF1">
    <property type="entry name" value="TRANSCRIPTIONAL REPRESSOR OF EMRAB OPERON"/>
    <property type="match status" value="1"/>
</dbReference>